<dbReference type="InterPro" id="IPR000082">
    <property type="entry name" value="SEA_dom"/>
</dbReference>
<sequence length="384" mass="41649">MAWILLFLNLGLVIAGAASTESTSSPATETVTSAETPHLSPATETTTTETTATAETPHSSPATETNATAETPHLPPATEKATSAVTFHSTTKEKPTTVPGVSLLSPMAETVPSIETAHTSPKTKPTDTSTVTPEVKATRTSSPSSEVSRKPSPTPSRASSAVTTTPPFLPLTALGISYRITNREFNDSLQDPNSGYYIALQIVIGKMYRNVYSCSSCPFGYTGFRIILFSQGSVAVQSELFFHNKTTLSMAQLQERLRNANTTDLEGLELKDVKVSATNPIISAPETVPGWGIALLVLVCILVFVMLLALLWLLIYWCRRKHRGSLELLSSKDSYHPMNEYPTYQTHSRYMAPGNKQNPYNETLPKNGARPFSYTNPAMANDDL</sequence>
<feature type="compositionally biased region" description="Low complexity" evidence="12">
    <location>
        <begin position="18"/>
        <end position="71"/>
    </location>
</feature>
<dbReference type="InterPro" id="IPR036364">
    <property type="entry name" value="SEA_dom_sf"/>
</dbReference>
<evidence type="ECO:0000313" key="17">
    <source>
        <dbReference type="RefSeq" id="XP_025027967.1"/>
    </source>
</evidence>
<dbReference type="GO" id="GO:0005634">
    <property type="term" value="C:nucleus"/>
    <property type="evidence" value="ECO:0007669"/>
    <property type="project" value="UniProtKB-SubCell"/>
</dbReference>
<dbReference type="KEGG" id="pbi:103049188"/>
<evidence type="ECO:0000256" key="3">
    <source>
        <dbReference type="ARBA" id="ARBA00004496"/>
    </source>
</evidence>
<evidence type="ECO:0000256" key="13">
    <source>
        <dbReference type="SAM" id="Phobius"/>
    </source>
</evidence>
<evidence type="ECO:0000256" key="4">
    <source>
        <dbReference type="ARBA" id="ARBA00014269"/>
    </source>
</evidence>
<keyword evidence="10" id="KW-0539">Nucleus</keyword>
<gene>
    <name evidence="17 18" type="primary">MUC1</name>
</gene>
<dbReference type="PROSITE" id="PS50024">
    <property type="entry name" value="SEA"/>
    <property type="match status" value="1"/>
</dbReference>
<dbReference type="Pfam" id="PF01390">
    <property type="entry name" value="SEA"/>
    <property type="match status" value="1"/>
</dbReference>
<evidence type="ECO:0000256" key="6">
    <source>
        <dbReference type="ARBA" id="ARBA00022490"/>
    </source>
</evidence>
<dbReference type="GO" id="GO:0016324">
    <property type="term" value="C:apical plasma membrane"/>
    <property type="evidence" value="ECO:0007669"/>
    <property type="project" value="UniProtKB-SubCell"/>
</dbReference>
<keyword evidence="16" id="KW-1185">Reference proteome</keyword>
<name>A0A9F5N287_PYTBI</name>
<feature type="region of interest" description="Disordered" evidence="12">
    <location>
        <begin position="18"/>
        <end position="164"/>
    </location>
</feature>
<keyword evidence="9" id="KW-0564">Palmitate</keyword>
<feature type="compositionally biased region" description="Low complexity" evidence="12">
    <location>
        <begin position="119"/>
        <end position="133"/>
    </location>
</feature>
<keyword evidence="14" id="KW-0732">Signal</keyword>
<dbReference type="OrthoDB" id="9909831at2759"/>
<accession>A0A9F5N287</accession>
<dbReference type="RefSeq" id="XP_025027968.1">
    <property type="nucleotide sequence ID" value="XM_025172200.1"/>
</dbReference>
<keyword evidence="11" id="KW-0449">Lipoprotein</keyword>
<evidence type="ECO:0000256" key="9">
    <source>
        <dbReference type="ARBA" id="ARBA00023139"/>
    </source>
</evidence>
<dbReference type="GeneID" id="103049188"/>
<evidence type="ECO:0000256" key="1">
    <source>
        <dbReference type="ARBA" id="ARBA00004123"/>
    </source>
</evidence>
<dbReference type="Proteomes" id="UP000695026">
    <property type="component" value="Unplaced"/>
</dbReference>
<feature type="chain" id="PRO_5044698386" description="Mucin-1" evidence="14">
    <location>
        <begin position="20"/>
        <end position="384"/>
    </location>
</feature>
<keyword evidence="13" id="KW-1133">Transmembrane helix</keyword>
<dbReference type="OMA" id="TTPVHNG"/>
<comment type="subcellular location">
    <subcellularLocation>
        <location evidence="2">Apical cell membrane</location>
        <topology evidence="2">Single-pass type I membrane protein</topology>
    </subcellularLocation>
    <subcellularLocation>
        <location evidence="3">Cytoplasm</location>
    </subcellularLocation>
    <subcellularLocation>
        <location evidence="1">Nucleus</location>
    </subcellularLocation>
</comment>
<evidence type="ECO:0000256" key="10">
    <source>
        <dbReference type="ARBA" id="ARBA00023242"/>
    </source>
</evidence>
<feature type="transmembrane region" description="Helical" evidence="13">
    <location>
        <begin position="291"/>
        <end position="317"/>
    </location>
</feature>
<evidence type="ECO:0000313" key="18">
    <source>
        <dbReference type="RefSeq" id="XP_025027968.1"/>
    </source>
</evidence>
<evidence type="ECO:0000256" key="11">
    <source>
        <dbReference type="ARBA" id="ARBA00023288"/>
    </source>
</evidence>
<dbReference type="CTD" id="4582"/>
<feature type="region of interest" description="Disordered" evidence="12">
    <location>
        <begin position="361"/>
        <end position="384"/>
    </location>
</feature>
<evidence type="ECO:0000256" key="8">
    <source>
        <dbReference type="ARBA" id="ARBA00022813"/>
    </source>
</evidence>
<keyword evidence="5" id="KW-1003">Cell membrane</keyword>
<keyword evidence="13" id="KW-0472">Membrane</keyword>
<evidence type="ECO:0000256" key="14">
    <source>
        <dbReference type="SAM" id="SignalP"/>
    </source>
</evidence>
<dbReference type="AlphaFoldDB" id="A0A9F5N287"/>
<feature type="signal peptide" evidence="14">
    <location>
        <begin position="1"/>
        <end position="19"/>
    </location>
</feature>
<evidence type="ECO:0000259" key="15">
    <source>
        <dbReference type="PROSITE" id="PS50024"/>
    </source>
</evidence>
<dbReference type="PANTHER" id="PTHR10006">
    <property type="entry name" value="MUCIN-1-RELATED"/>
    <property type="match status" value="1"/>
</dbReference>
<keyword evidence="6" id="KW-0963">Cytoplasm</keyword>
<keyword evidence="7" id="KW-0597">Phosphoprotein</keyword>
<dbReference type="GO" id="GO:0005737">
    <property type="term" value="C:cytoplasm"/>
    <property type="evidence" value="ECO:0007669"/>
    <property type="project" value="UniProtKB-SubCell"/>
</dbReference>
<dbReference type="RefSeq" id="XP_025027967.1">
    <property type="nucleotide sequence ID" value="XM_025172199.1"/>
</dbReference>
<evidence type="ECO:0000256" key="5">
    <source>
        <dbReference type="ARBA" id="ARBA00022475"/>
    </source>
</evidence>
<protein>
    <recommendedName>
        <fullName evidence="4">Mucin-1</fullName>
    </recommendedName>
</protein>
<evidence type="ECO:0000313" key="16">
    <source>
        <dbReference type="Proteomes" id="UP000695026"/>
    </source>
</evidence>
<evidence type="ECO:0000256" key="2">
    <source>
        <dbReference type="ARBA" id="ARBA00004247"/>
    </source>
</evidence>
<organism evidence="16 17">
    <name type="scientific">Python bivittatus</name>
    <name type="common">Burmese python</name>
    <name type="synonym">Python molurus bivittatus</name>
    <dbReference type="NCBI Taxonomy" id="176946"/>
    <lineage>
        <taxon>Eukaryota</taxon>
        <taxon>Metazoa</taxon>
        <taxon>Chordata</taxon>
        <taxon>Craniata</taxon>
        <taxon>Vertebrata</taxon>
        <taxon>Euteleostomi</taxon>
        <taxon>Lepidosauria</taxon>
        <taxon>Squamata</taxon>
        <taxon>Bifurcata</taxon>
        <taxon>Unidentata</taxon>
        <taxon>Episquamata</taxon>
        <taxon>Toxicofera</taxon>
        <taxon>Serpentes</taxon>
        <taxon>Henophidia</taxon>
        <taxon>Pythonidae</taxon>
        <taxon>Python</taxon>
    </lineage>
</organism>
<evidence type="ECO:0000256" key="7">
    <source>
        <dbReference type="ARBA" id="ARBA00022553"/>
    </source>
</evidence>
<dbReference type="PANTHER" id="PTHR10006:SF19">
    <property type="entry name" value="MUCIN-1"/>
    <property type="match status" value="1"/>
</dbReference>
<proteinExistence type="predicted"/>
<keyword evidence="8" id="KW-0068">Autocatalytic cleavage</keyword>
<feature type="compositionally biased region" description="Polar residues" evidence="12">
    <location>
        <begin position="80"/>
        <end position="89"/>
    </location>
</feature>
<dbReference type="SUPFAM" id="SSF82671">
    <property type="entry name" value="SEA domain"/>
    <property type="match status" value="1"/>
</dbReference>
<reference evidence="17 18" key="1">
    <citation type="submission" date="2025-04" db="UniProtKB">
        <authorList>
            <consortium name="RefSeq"/>
        </authorList>
    </citation>
    <scope>IDENTIFICATION</scope>
    <source>
        <tissue evidence="17 18">Liver</tissue>
    </source>
</reference>
<evidence type="ECO:0000256" key="12">
    <source>
        <dbReference type="SAM" id="MobiDB-lite"/>
    </source>
</evidence>
<keyword evidence="13" id="KW-0812">Transmembrane</keyword>
<dbReference type="Gene3D" id="3.30.70.960">
    <property type="entry name" value="SEA domain"/>
    <property type="match status" value="1"/>
</dbReference>
<feature type="domain" description="SEA" evidence="15">
    <location>
        <begin position="170"/>
        <end position="280"/>
    </location>
</feature>